<name>A0A8H9MDW0_9PSEU</name>
<evidence type="ECO:0000256" key="2">
    <source>
        <dbReference type="SAM" id="SignalP"/>
    </source>
</evidence>
<dbReference type="EMBL" id="BNAV01000004">
    <property type="protein sequence ID" value="GHF56029.1"/>
    <property type="molecule type" value="Genomic_DNA"/>
</dbReference>
<gene>
    <name evidence="3" type="ORF">GCM10017566_31430</name>
</gene>
<keyword evidence="2" id="KW-0732">Signal</keyword>
<evidence type="ECO:0000256" key="1">
    <source>
        <dbReference type="SAM" id="MobiDB-lite"/>
    </source>
</evidence>
<keyword evidence="4" id="KW-1185">Reference proteome</keyword>
<dbReference type="Proteomes" id="UP000658656">
    <property type="component" value="Unassembled WGS sequence"/>
</dbReference>
<protein>
    <recommendedName>
        <fullName evidence="5">Serine/threonine protein kinase</fullName>
    </recommendedName>
</protein>
<proteinExistence type="predicted"/>
<feature type="chain" id="PRO_5034971551" description="Serine/threonine protein kinase" evidence="2">
    <location>
        <begin position="22"/>
        <end position="128"/>
    </location>
</feature>
<feature type="compositionally biased region" description="Polar residues" evidence="1">
    <location>
        <begin position="103"/>
        <end position="112"/>
    </location>
</feature>
<evidence type="ECO:0000313" key="4">
    <source>
        <dbReference type="Proteomes" id="UP000658656"/>
    </source>
</evidence>
<organism evidence="3 4">
    <name type="scientific">Amycolatopsis bartoniae</name>
    <dbReference type="NCBI Taxonomy" id="941986"/>
    <lineage>
        <taxon>Bacteria</taxon>
        <taxon>Bacillati</taxon>
        <taxon>Actinomycetota</taxon>
        <taxon>Actinomycetes</taxon>
        <taxon>Pseudonocardiales</taxon>
        <taxon>Pseudonocardiaceae</taxon>
        <taxon>Amycolatopsis</taxon>
    </lineage>
</organism>
<reference evidence="3" key="1">
    <citation type="journal article" date="2014" name="Int. J. Syst. Evol. Microbiol.">
        <title>Complete genome sequence of Corynebacterium casei LMG S-19264T (=DSM 44701T), isolated from a smear-ripened cheese.</title>
        <authorList>
            <consortium name="US DOE Joint Genome Institute (JGI-PGF)"/>
            <person name="Walter F."/>
            <person name="Albersmeier A."/>
            <person name="Kalinowski J."/>
            <person name="Ruckert C."/>
        </authorList>
    </citation>
    <scope>NUCLEOTIDE SEQUENCE</scope>
    <source>
        <strain evidence="3">CGMCC 4.7679</strain>
    </source>
</reference>
<evidence type="ECO:0008006" key="5">
    <source>
        <dbReference type="Google" id="ProtNLM"/>
    </source>
</evidence>
<accession>A0A8H9MDW0</accession>
<reference evidence="3" key="2">
    <citation type="submission" date="2020-09" db="EMBL/GenBank/DDBJ databases">
        <authorList>
            <person name="Sun Q."/>
            <person name="Zhou Y."/>
        </authorList>
    </citation>
    <scope>NUCLEOTIDE SEQUENCE</scope>
    <source>
        <strain evidence="3">CGMCC 4.7679</strain>
    </source>
</reference>
<comment type="caution">
    <text evidence="3">The sequence shown here is derived from an EMBL/GenBank/DDBJ whole genome shotgun (WGS) entry which is preliminary data.</text>
</comment>
<feature type="compositionally biased region" description="Basic and acidic residues" evidence="1">
    <location>
        <begin position="76"/>
        <end position="88"/>
    </location>
</feature>
<sequence length="128" mass="12952">MLVLVLAVAAASLAFVPGSLTEDPVSKQPAAVADSDAVRPLDLVPAPAPPSTVPAAAPVRSSSAPKKPAAAGAKGTESESERAARVSRDAMIPHPRPPAQPNIARTSTSETTIDLGVLTPTPTTRPSY</sequence>
<dbReference type="AlphaFoldDB" id="A0A8H9MDW0"/>
<feature type="signal peptide" evidence="2">
    <location>
        <begin position="1"/>
        <end position="21"/>
    </location>
</feature>
<feature type="region of interest" description="Disordered" evidence="1">
    <location>
        <begin position="41"/>
        <end position="128"/>
    </location>
</feature>
<evidence type="ECO:0000313" key="3">
    <source>
        <dbReference type="EMBL" id="GHF56029.1"/>
    </source>
</evidence>
<feature type="compositionally biased region" description="Low complexity" evidence="1">
    <location>
        <begin position="53"/>
        <end position="74"/>
    </location>
</feature>